<dbReference type="InterPro" id="IPR001163">
    <property type="entry name" value="Sm_dom_euk/arc"/>
</dbReference>
<dbReference type="PANTHER" id="PTHR10701:SF5">
    <property type="entry name" value="N-ALPHA-ACETYLTRANSFERASE 38, NATC AUXILIARY SUBUNIT"/>
    <property type="match status" value="1"/>
</dbReference>
<evidence type="ECO:0000256" key="1">
    <source>
        <dbReference type="ARBA" id="ARBA00006850"/>
    </source>
</evidence>
<dbReference type="Proteomes" id="UP001328107">
    <property type="component" value="Unassembled WGS sequence"/>
</dbReference>
<dbReference type="Gene3D" id="2.30.30.100">
    <property type="match status" value="1"/>
</dbReference>
<dbReference type="GO" id="GO:0031417">
    <property type="term" value="C:NatC complex"/>
    <property type="evidence" value="ECO:0007669"/>
    <property type="project" value="InterPro"/>
</dbReference>
<dbReference type="InterPro" id="IPR034110">
    <property type="entry name" value="LSMD1_Sm"/>
</dbReference>
<evidence type="ECO:0000313" key="3">
    <source>
        <dbReference type="EMBL" id="GMR54284.1"/>
    </source>
</evidence>
<sequence>MTTGKEKLQQWMGQLMELELADGRLITGHLMCTDNNPNIVMSQCVERWPDDPHNRFVGLVMVARQNMKSLKRIVRTPVPAPPEEKQVKTTVV</sequence>
<accession>A0AAN5I7F2</accession>
<dbReference type="AlphaFoldDB" id="A0AAN5I7F2"/>
<dbReference type="EMBL" id="BTRK01000005">
    <property type="protein sequence ID" value="GMR54284.1"/>
    <property type="molecule type" value="Genomic_DNA"/>
</dbReference>
<dbReference type="InterPro" id="IPR010920">
    <property type="entry name" value="LSM_dom_sf"/>
</dbReference>
<name>A0AAN5I7F2_9BILA</name>
<dbReference type="PANTHER" id="PTHR10701">
    <property type="entry name" value="SMALL NUCLEAR RIBONUCLEOPROTEIN-ASSOCIATED PROTEIN B AND N"/>
    <property type="match status" value="1"/>
</dbReference>
<comment type="similarity">
    <text evidence="1">Belongs to the snRNP Sm proteins family.</text>
</comment>
<comment type="caution">
    <text evidence="3">The sequence shown here is derived from an EMBL/GenBank/DDBJ whole genome shotgun (WGS) entry which is preliminary data.</text>
</comment>
<feature type="domain" description="Sm" evidence="2">
    <location>
        <begin position="6"/>
        <end position="72"/>
    </location>
</feature>
<dbReference type="SUPFAM" id="SSF50182">
    <property type="entry name" value="Sm-like ribonucleoproteins"/>
    <property type="match status" value="1"/>
</dbReference>
<dbReference type="InterPro" id="IPR050914">
    <property type="entry name" value="snRNP_SmB/NAA38-like"/>
</dbReference>
<evidence type="ECO:0000313" key="4">
    <source>
        <dbReference type="Proteomes" id="UP001328107"/>
    </source>
</evidence>
<dbReference type="SMART" id="SM00651">
    <property type="entry name" value="Sm"/>
    <property type="match status" value="1"/>
</dbReference>
<dbReference type="Pfam" id="PF01423">
    <property type="entry name" value="LSM"/>
    <property type="match status" value="1"/>
</dbReference>
<evidence type="ECO:0000259" key="2">
    <source>
        <dbReference type="SMART" id="SM00651"/>
    </source>
</evidence>
<gene>
    <name evidence="3" type="ORF">PMAYCL1PPCAC_24479</name>
</gene>
<reference evidence="4" key="1">
    <citation type="submission" date="2022-10" db="EMBL/GenBank/DDBJ databases">
        <title>Genome assembly of Pristionchus species.</title>
        <authorList>
            <person name="Yoshida K."/>
            <person name="Sommer R.J."/>
        </authorList>
    </citation>
    <scope>NUCLEOTIDE SEQUENCE [LARGE SCALE GENOMIC DNA]</scope>
    <source>
        <strain evidence="4">RS5460</strain>
    </source>
</reference>
<dbReference type="CDD" id="cd06168">
    <property type="entry name" value="LSMD1"/>
    <property type="match status" value="1"/>
</dbReference>
<keyword evidence="4" id="KW-1185">Reference proteome</keyword>
<proteinExistence type="inferred from homology"/>
<organism evidence="3 4">
    <name type="scientific">Pristionchus mayeri</name>
    <dbReference type="NCBI Taxonomy" id="1317129"/>
    <lineage>
        <taxon>Eukaryota</taxon>
        <taxon>Metazoa</taxon>
        <taxon>Ecdysozoa</taxon>
        <taxon>Nematoda</taxon>
        <taxon>Chromadorea</taxon>
        <taxon>Rhabditida</taxon>
        <taxon>Rhabditina</taxon>
        <taxon>Diplogasteromorpha</taxon>
        <taxon>Diplogasteroidea</taxon>
        <taxon>Neodiplogasteridae</taxon>
        <taxon>Pristionchus</taxon>
    </lineage>
</organism>
<protein>
    <recommendedName>
        <fullName evidence="2">Sm domain-containing protein</fullName>
    </recommendedName>
</protein>